<dbReference type="GO" id="GO:0045259">
    <property type="term" value="C:proton-transporting ATP synthase complex"/>
    <property type="evidence" value="ECO:0007669"/>
    <property type="project" value="UniProtKB-KW"/>
</dbReference>
<sequence>AYSTPKCIKLSKMLGAVSRVGSGLLAVKSVAEKTLTECGKIATVSAINKRDYAAKAAAGKGQGKVVAVIGAVVDVQFEDNLPPILNALEVQNRQPRLVLEVAQHL</sequence>
<keyword evidence="5" id="KW-0067">ATP-binding</keyword>
<dbReference type="EMBL" id="GBRD01005167">
    <property type="protein sequence ID" value="JAG60654.1"/>
    <property type="molecule type" value="Transcribed_RNA"/>
</dbReference>
<evidence type="ECO:0000256" key="6">
    <source>
        <dbReference type="ARBA" id="ARBA00023065"/>
    </source>
</evidence>
<evidence type="ECO:0000256" key="3">
    <source>
        <dbReference type="ARBA" id="ARBA00022448"/>
    </source>
</evidence>
<dbReference type="Gene3D" id="2.40.10.170">
    <property type="match status" value="1"/>
</dbReference>
<evidence type="ECO:0000256" key="7">
    <source>
        <dbReference type="ARBA" id="ARBA00023136"/>
    </source>
</evidence>
<feature type="non-terminal residue" evidence="11">
    <location>
        <position position="105"/>
    </location>
</feature>
<feature type="non-terminal residue" evidence="11">
    <location>
        <position position="1"/>
    </location>
</feature>
<proteinExistence type="inferred from homology"/>
<evidence type="ECO:0000256" key="2">
    <source>
        <dbReference type="ARBA" id="ARBA00008936"/>
    </source>
</evidence>
<dbReference type="GO" id="GO:0005739">
    <property type="term" value="C:mitochondrion"/>
    <property type="evidence" value="ECO:0007669"/>
    <property type="project" value="GOC"/>
</dbReference>
<dbReference type="PANTHER" id="PTHR15184">
    <property type="entry name" value="ATP SYNTHASE"/>
    <property type="match status" value="1"/>
</dbReference>
<organism evidence="11">
    <name type="scientific">Lygus hesperus</name>
    <name type="common">Western plant bug</name>
    <dbReference type="NCBI Taxonomy" id="30085"/>
    <lineage>
        <taxon>Eukaryota</taxon>
        <taxon>Metazoa</taxon>
        <taxon>Ecdysozoa</taxon>
        <taxon>Arthropoda</taxon>
        <taxon>Hexapoda</taxon>
        <taxon>Insecta</taxon>
        <taxon>Pterygota</taxon>
        <taxon>Neoptera</taxon>
        <taxon>Paraneoptera</taxon>
        <taxon>Hemiptera</taxon>
        <taxon>Heteroptera</taxon>
        <taxon>Panheteroptera</taxon>
        <taxon>Cimicomorpha</taxon>
        <taxon>Miridae</taxon>
        <taxon>Mirini</taxon>
        <taxon>Lygus</taxon>
    </lineage>
</organism>
<reference evidence="11" key="1">
    <citation type="submission" date="2014-09" db="EMBL/GenBank/DDBJ databases">
        <authorList>
            <person name="Magalhaes I.L.F."/>
            <person name="Oliveira U."/>
            <person name="Santos F.R."/>
            <person name="Vidigal T.H.D.A."/>
            <person name="Brescovit A.D."/>
            <person name="Santos A.J."/>
        </authorList>
    </citation>
    <scope>NUCLEOTIDE SEQUENCE</scope>
</reference>
<dbReference type="InterPro" id="IPR036121">
    <property type="entry name" value="ATPase_F1/V1/A1_a/bsu_N_sf"/>
</dbReference>
<evidence type="ECO:0000313" key="11">
    <source>
        <dbReference type="EMBL" id="JAG60654.1"/>
    </source>
</evidence>
<comment type="similarity">
    <text evidence="2">Belongs to the ATPase alpha/beta chains family.</text>
</comment>
<evidence type="ECO:0000256" key="5">
    <source>
        <dbReference type="ARBA" id="ARBA00022840"/>
    </source>
</evidence>
<keyword evidence="3" id="KW-0813">Transport</keyword>
<keyword evidence="6" id="KW-0406">Ion transport</keyword>
<dbReference type="InterPro" id="IPR050053">
    <property type="entry name" value="ATPase_alpha/beta_chains"/>
</dbReference>
<keyword evidence="7" id="KW-0472">Membrane</keyword>
<dbReference type="GO" id="GO:0005524">
    <property type="term" value="F:ATP binding"/>
    <property type="evidence" value="ECO:0007669"/>
    <property type="project" value="UniProtKB-KW"/>
</dbReference>
<comment type="subcellular location">
    <subcellularLocation>
        <location evidence="1">Membrane</location>
    </subcellularLocation>
</comment>
<name>A0A0K8T542_LYGHE</name>
<evidence type="ECO:0000259" key="10">
    <source>
        <dbReference type="Pfam" id="PF02874"/>
    </source>
</evidence>
<dbReference type="SUPFAM" id="SSF50615">
    <property type="entry name" value="N-terminal domain of alpha and beta subunits of F1 ATP synthase"/>
    <property type="match status" value="1"/>
</dbReference>
<keyword evidence="4" id="KW-0547">Nucleotide-binding</keyword>
<keyword evidence="9" id="KW-0066">ATP synthesis</keyword>
<evidence type="ECO:0000256" key="1">
    <source>
        <dbReference type="ARBA" id="ARBA00004370"/>
    </source>
</evidence>
<evidence type="ECO:0000256" key="4">
    <source>
        <dbReference type="ARBA" id="ARBA00022741"/>
    </source>
</evidence>
<evidence type="ECO:0000256" key="8">
    <source>
        <dbReference type="ARBA" id="ARBA00023196"/>
    </source>
</evidence>
<evidence type="ECO:0000256" key="9">
    <source>
        <dbReference type="ARBA" id="ARBA00023310"/>
    </source>
</evidence>
<dbReference type="GO" id="GO:0046933">
    <property type="term" value="F:proton-transporting ATP synthase activity, rotational mechanism"/>
    <property type="evidence" value="ECO:0007669"/>
    <property type="project" value="TreeGrafter"/>
</dbReference>
<dbReference type="PANTHER" id="PTHR15184:SF71">
    <property type="entry name" value="ATP SYNTHASE SUBUNIT BETA, MITOCHONDRIAL"/>
    <property type="match status" value="1"/>
</dbReference>
<accession>A0A0K8T542</accession>
<dbReference type="Pfam" id="PF02874">
    <property type="entry name" value="ATP-synt_ab_N"/>
    <property type="match status" value="1"/>
</dbReference>
<feature type="domain" description="ATPase F1/V1/A1 complex alpha/beta subunit N-terminal" evidence="10">
    <location>
        <begin position="65"/>
        <end position="105"/>
    </location>
</feature>
<dbReference type="InterPro" id="IPR004100">
    <property type="entry name" value="ATPase_F1/V1/A1_a/bsu_N"/>
</dbReference>
<protein>
    <recommendedName>
        <fullName evidence="10">ATPase F1/V1/A1 complex alpha/beta subunit N-terminal domain-containing protein</fullName>
    </recommendedName>
</protein>
<keyword evidence="8" id="KW-0139">CF(1)</keyword>
<dbReference type="AlphaFoldDB" id="A0A0K8T542"/>
<dbReference type="GO" id="GO:0042776">
    <property type="term" value="P:proton motive force-driven mitochondrial ATP synthesis"/>
    <property type="evidence" value="ECO:0007669"/>
    <property type="project" value="TreeGrafter"/>
</dbReference>